<dbReference type="Gene3D" id="1.10.10.160">
    <property type="match status" value="1"/>
</dbReference>
<dbReference type="InterPro" id="IPR011335">
    <property type="entry name" value="Restrct_endonuc-II-like"/>
</dbReference>
<proteinExistence type="inferred from homology"/>
<dbReference type="Proteomes" id="UP000675882">
    <property type="component" value="Unassembled WGS sequence"/>
</dbReference>
<keyword evidence="3 16" id="KW-0547">Nucleotide-binding</keyword>
<dbReference type="GO" id="GO:0043138">
    <property type="term" value="F:3'-5' DNA helicase activity"/>
    <property type="evidence" value="ECO:0007669"/>
    <property type="project" value="UniProtKB-EC"/>
</dbReference>
<dbReference type="GO" id="GO:0003677">
    <property type="term" value="F:DNA binding"/>
    <property type="evidence" value="ECO:0007669"/>
    <property type="project" value="UniProtKB-KW"/>
</dbReference>
<keyword evidence="10" id="KW-0234">DNA repair</keyword>
<evidence type="ECO:0000256" key="12">
    <source>
        <dbReference type="ARBA" id="ARBA00034617"/>
    </source>
</evidence>
<evidence type="ECO:0000256" key="16">
    <source>
        <dbReference type="PROSITE-ProRule" id="PRU00560"/>
    </source>
</evidence>
<comment type="catalytic activity">
    <reaction evidence="15">
        <text>ATP + H2O = ADP + phosphate + H(+)</text>
        <dbReference type="Rhea" id="RHEA:13065"/>
        <dbReference type="ChEBI" id="CHEBI:15377"/>
        <dbReference type="ChEBI" id="CHEBI:15378"/>
        <dbReference type="ChEBI" id="CHEBI:30616"/>
        <dbReference type="ChEBI" id="CHEBI:43474"/>
        <dbReference type="ChEBI" id="CHEBI:456216"/>
        <dbReference type="EC" id="5.6.2.4"/>
    </reaction>
</comment>
<keyword evidence="20" id="KW-1185">Reference proteome</keyword>
<dbReference type="Gene3D" id="3.90.320.10">
    <property type="match status" value="1"/>
</dbReference>
<dbReference type="RefSeq" id="WP_213036214.1">
    <property type="nucleotide sequence ID" value="NZ_CAJNBL010000027.1"/>
</dbReference>
<dbReference type="SUPFAM" id="SSF52980">
    <property type="entry name" value="Restriction endonuclease-like"/>
    <property type="match status" value="1"/>
</dbReference>
<dbReference type="GO" id="GO:0004527">
    <property type="term" value="F:exonuclease activity"/>
    <property type="evidence" value="ECO:0007669"/>
    <property type="project" value="UniProtKB-KW"/>
</dbReference>
<evidence type="ECO:0000259" key="18">
    <source>
        <dbReference type="PROSITE" id="PS51217"/>
    </source>
</evidence>
<dbReference type="PROSITE" id="PS51217">
    <property type="entry name" value="UVRD_HELICASE_CTER"/>
    <property type="match status" value="1"/>
</dbReference>
<keyword evidence="7" id="KW-0269">Exonuclease</keyword>
<feature type="domain" description="UvrD-like helicase ATP-binding" evidence="17">
    <location>
        <begin position="1"/>
        <end position="404"/>
    </location>
</feature>
<dbReference type="PROSITE" id="PS51198">
    <property type="entry name" value="UVRD_HELICASE_ATP_BIND"/>
    <property type="match status" value="1"/>
</dbReference>
<sequence length="1057" mass="116729">MSEVINPKIVFYSAGAGSGKTYKLTELLHHGFTADGVRPSGVIATTFTKKAAAELRERVREHLLQQGDFERASAMGEARIGTVNSVCGQLLTRFAFEAGMPADQLVLEEGQAGMLLGKAVDSVIEPEKLRELLSLARRLGLEDDWKSALQNLVNQIRSNDIRLSKVAGFANENADDLLKHFPKPVSGDLSLQLRSAIHLALPKVEAVAESGNKKNTQRYLDLLKDFSRKLEEGSIGWGEWVKLGKEKPEVGLLPTIEPIADLAMRVAEHPSLQQDIRRYLVLMYELAVNALEVYSHLKQEIGALDFTDQEHKLLELLDHPEVTAVLSDEIDLLMVDEFQDTSPIQLTLFLKLTRFARKVYWVGDIKQAIYGFRGSDTELMQKILEVLPQLDGIKDVLPSSWRSRSELVHVVNDVFSRAFANTLGREDVVLEPKRLDPLPGAALENWVLEGKNRDEEDSALAAGVRDLIGSQYQVFDKASKKLRPARYSDVAILSRSNDAVKSIAAALSVQGIPVAVAQSGLMATPESVLTLACLRRLNDPGDTIATAEIVSLVDCTEPEVWVADRLRYLQSGGHKNLWLEEAILGHPVHPILETIAQLRSALPVLAPREALGNIVAACQIPQVVLQWCRNPDRARVRLANIEALLELAEQYEDLCRNEQHAASVSGLILWLEDIAANDQDMLAEPAINAVKVLTHHASKGLEWPIVLLTDLAASVRDNLWSISARSGAEFDVQAPLKDRFIRYWPWPFGAQKMVPVAETIGQTEVAKAFKAAAIEEAKRLLYVSMTRARDLMILVRTTRKISGEWLESVDSPWLLNEPESDGITLPSGKFLSAIYKQIPPAALSEELPIENNVPLFWRERPMANHSFLNQTFNPSAAIVLHGGEAIEQCRIGERIALHGGGDKSVVGTAIHACIAFMFGDFSAKPEISDIEAILSGFAVQDQLSAVALHQQITAFVEWVETRWPVAIPKAELPIQSIIQTGQILNGRIDLLLELEEGWILIDHKSSQLASDHWTNLAKDYSGQLEGYADAILRASGKPVLESWLYLPVAGGAVRING</sequence>
<evidence type="ECO:0000256" key="3">
    <source>
        <dbReference type="ARBA" id="ARBA00022741"/>
    </source>
</evidence>
<dbReference type="GO" id="GO:0005524">
    <property type="term" value="F:ATP binding"/>
    <property type="evidence" value="ECO:0007669"/>
    <property type="project" value="UniProtKB-UniRule"/>
</dbReference>
<name>A0A916F9Y9_9PROT</name>
<evidence type="ECO:0000313" key="19">
    <source>
        <dbReference type="EMBL" id="CAE6723244.1"/>
    </source>
</evidence>
<evidence type="ECO:0000256" key="13">
    <source>
        <dbReference type="ARBA" id="ARBA00034808"/>
    </source>
</evidence>
<dbReference type="InterPro" id="IPR000212">
    <property type="entry name" value="DNA_helicase_UvrD/REP"/>
</dbReference>
<dbReference type="GO" id="GO:0000725">
    <property type="term" value="P:recombinational repair"/>
    <property type="evidence" value="ECO:0007669"/>
    <property type="project" value="TreeGrafter"/>
</dbReference>
<dbReference type="Pfam" id="PF13361">
    <property type="entry name" value="UvrD_C"/>
    <property type="match status" value="1"/>
</dbReference>
<comment type="similarity">
    <text evidence="1">Belongs to the helicase family. UvrD subfamily.</text>
</comment>
<evidence type="ECO:0000256" key="15">
    <source>
        <dbReference type="ARBA" id="ARBA00048988"/>
    </source>
</evidence>
<evidence type="ECO:0000256" key="1">
    <source>
        <dbReference type="ARBA" id="ARBA00009922"/>
    </source>
</evidence>
<evidence type="ECO:0000256" key="8">
    <source>
        <dbReference type="ARBA" id="ARBA00022840"/>
    </source>
</evidence>
<keyword evidence="6 16" id="KW-0347">Helicase</keyword>
<evidence type="ECO:0000256" key="7">
    <source>
        <dbReference type="ARBA" id="ARBA00022839"/>
    </source>
</evidence>
<dbReference type="SUPFAM" id="SSF52540">
    <property type="entry name" value="P-loop containing nucleoside triphosphate hydrolases"/>
    <property type="match status" value="1"/>
</dbReference>
<evidence type="ECO:0000256" key="2">
    <source>
        <dbReference type="ARBA" id="ARBA00022722"/>
    </source>
</evidence>
<comment type="caution">
    <text evidence="19">The sequence shown here is derived from an EMBL/GenBank/DDBJ whole genome shotgun (WGS) entry which is preliminary data.</text>
</comment>
<dbReference type="PANTHER" id="PTHR11070">
    <property type="entry name" value="UVRD / RECB / PCRA DNA HELICASE FAMILY MEMBER"/>
    <property type="match status" value="1"/>
</dbReference>
<evidence type="ECO:0000259" key="17">
    <source>
        <dbReference type="PROSITE" id="PS51198"/>
    </source>
</evidence>
<dbReference type="PANTHER" id="PTHR11070:SF2">
    <property type="entry name" value="ATP-DEPENDENT DNA HELICASE SRS2"/>
    <property type="match status" value="1"/>
</dbReference>
<dbReference type="InterPro" id="IPR011604">
    <property type="entry name" value="PDDEXK-like_dom_sf"/>
</dbReference>
<gene>
    <name evidence="19" type="ORF">NTGZN8_330006</name>
</gene>
<keyword evidence="2" id="KW-0540">Nuclease</keyword>
<keyword evidence="8 16" id="KW-0067">ATP-binding</keyword>
<feature type="domain" description="UvrD-like helicase C-terminal" evidence="18">
    <location>
        <begin position="414"/>
        <end position="700"/>
    </location>
</feature>
<evidence type="ECO:0000256" key="6">
    <source>
        <dbReference type="ARBA" id="ARBA00022806"/>
    </source>
</evidence>
<evidence type="ECO:0000256" key="11">
    <source>
        <dbReference type="ARBA" id="ARBA00023235"/>
    </source>
</evidence>
<protein>
    <recommendedName>
        <fullName evidence="13">DNA 3'-5' helicase</fullName>
        <ecNumber evidence="13">5.6.2.4</ecNumber>
    </recommendedName>
    <alternativeName>
        <fullName evidence="14">DNA 3'-5' helicase II</fullName>
    </alternativeName>
</protein>
<dbReference type="InterPro" id="IPR014016">
    <property type="entry name" value="UvrD-like_ATP-bd"/>
</dbReference>
<organism evidence="19 20">
    <name type="scientific">Candidatus Nitrotoga fabula</name>
    <dbReference type="NCBI Taxonomy" id="2182327"/>
    <lineage>
        <taxon>Bacteria</taxon>
        <taxon>Pseudomonadati</taxon>
        <taxon>Pseudomonadota</taxon>
        <taxon>Betaproteobacteria</taxon>
        <taxon>Nitrosomonadales</taxon>
        <taxon>Gallionellaceae</taxon>
        <taxon>Candidatus Nitrotoga</taxon>
    </lineage>
</organism>
<evidence type="ECO:0000313" key="20">
    <source>
        <dbReference type="Proteomes" id="UP000675882"/>
    </source>
</evidence>
<feature type="binding site" evidence="16">
    <location>
        <begin position="14"/>
        <end position="21"/>
    </location>
    <ligand>
        <name>ATP</name>
        <dbReference type="ChEBI" id="CHEBI:30616"/>
    </ligand>
</feature>
<dbReference type="EMBL" id="CAJNBL010000027">
    <property type="protein sequence ID" value="CAE6723244.1"/>
    <property type="molecule type" value="Genomic_DNA"/>
</dbReference>
<dbReference type="InterPro" id="IPR014017">
    <property type="entry name" value="DNA_helicase_UvrD-like_C"/>
</dbReference>
<dbReference type="EC" id="5.6.2.4" evidence="13"/>
<dbReference type="InterPro" id="IPR027417">
    <property type="entry name" value="P-loop_NTPase"/>
</dbReference>
<accession>A0A916F9Y9</accession>
<keyword evidence="11" id="KW-0413">Isomerase</keyword>
<evidence type="ECO:0000256" key="4">
    <source>
        <dbReference type="ARBA" id="ARBA00022763"/>
    </source>
</evidence>
<evidence type="ECO:0000256" key="5">
    <source>
        <dbReference type="ARBA" id="ARBA00022801"/>
    </source>
</evidence>
<keyword evidence="4" id="KW-0227">DNA damage</keyword>
<reference evidence="19" key="1">
    <citation type="submission" date="2021-02" db="EMBL/GenBank/DDBJ databases">
        <authorList>
            <person name="Han P."/>
        </authorList>
    </citation>
    <scope>NUCLEOTIDE SEQUENCE</scope>
    <source>
        <strain evidence="19">Candidatus Nitrotoga sp. ZN8</strain>
    </source>
</reference>
<dbReference type="Pfam" id="PF12705">
    <property type="entry name" value="PDDEXK_1"/>
    <property type="match status" value="1"/>
</dbReference>
<evidence type="ECO:0000256" key="10">
    <source>
        <dbReference type="ARBA" id="ARBA00023204"/>
    </source>
</evidence>
<dbReference type="AlphaFoldDB" id="A0A916F9Y9"/>
<keyword evidence="5 16" id="KW-0378">Hydrolase</keyword>
<keyword evidence="9" id="KW-0238">DNA-binding</keyword>
<dbReference type="InterPro" id="IPR038726">
    <property type="entry name" value="PDDEXK_AddAB-type"/>
</dbReference>
<evidence type="ECO:0000256" key="14">
    <source>
        <dbReference type="ARBA" id="ARBA00034923"/>
    </source>
</evidence>
<dbReference type="Gene3D" id="3.40.50.300">
    <property type="entry name" value="P-loop containing nucleotide triphosphate hydrolases"/>
    <property type="match status" value="4"/>
</dbReference>
<dbReference type="Pfam" id="PF00580">
    <property type="entry name" value="UvrD-helicase"/>
    <property type="match status" value="1"/>
</dbReference>
<evidence type="ECO:0000256" key="9">
    <source>
        <dbReference type="ARBA" id="ARBA00023125"/>
    </source>
</evidence>
<dbReference type="InterPro" id="IPR013986">
    <property type="entry name" value="DExx_box_DNA_helicase_dom_sf"/>
</dbReference>
<comment type="catalytic activity">
    <reaction evidence="12">
        <text>Couples ATP hydrolysis with the unwinding of duplex DNA by translocating in the 3'-5' direction.</text>
        <dbReference type="EC" id="5.6.2.4"/>
    </reaction>
</comment>